<evidence type="ECO:0000259" key="1">
    <source>
        <dbReference type="Pfam" id="PF20791"/>
    </source>
</evidence>
<dbReference type="SUPFAM" id="SSF54637">
    <property type="entry name" value="Thioesterase/thiol ester dehydrase-isomerase"/>
    <property type="match status" value="2"/>
</dbReference>
<name>A0A9D2B359_9FIRM</name>
<feature type="domain" description="Acyl-ACP thioesterase-like C-terminal" evidence="1">
    <location>
        <begin position="71"/>
        <end position="106"/>
    </location>
</feature>
<reference evidence="2" key="2">
    <citation type="submission" date="2021-04" db="EMBL/GenBank/DDBJ databases">
        <authorList>
            <person name="Gilroy R."/>
        </authorList>
    </citation>
    <scope>NUCLEOTIDE SEQUENCE</scope>
    <source>
        <strain evidence="2">ChiSjej1B19-8411</strain>
    </source>
</reference>
<dbReference type="InterPro" id="IPR049427">
    <property type="entry name" value="Acyl-ACP_TE_C"/>
</dbReference>
<accession>A0A9D2B359</accession>
<proteinExistence type="predicted"/>
<dbReference type="EMBL" id="DXEX01000076">
    <property type="protein sequence ID" value="HIX58704.1"/>
    <property type="molecule type" value="Genomic_DNA"/>
</dbReference>
<evidence type="ECO:0000313" key="3">
    <source>
        <dbReference type="Proteomes" id="UP000886817"/>
    </source>
</evidence>
<evidence type="ECO:0000313" key="2">
    <source>
        <dbReference type="EMBL" id="HIX58704.1"/>
    </source>
</evidence>
<dbReference type="AlphaFoldDB" id="A0A9D2B359"/>
<reference evidence="2" key="1">
    <citation type="journal article" date="2021" name="PeerJ">
        <title>Extensive microbial diversity within the chicken gut microbiome revealed by metagenomics and culture.</title>
        <authorList>
            <person name="Gilroy R."/>
            <person name="Ravi A."/>
            <person name="Getino M."/>
            <person name="Pursley I."/>
            <person name="Horton D.L."/>
            <person name="Alikhan N.F."/>
            <person name="Baker D."/>
            <person name="Gharbi K."/>
            <person name="Hall N."/>
            <person name="Watson M."/>
            <person name="Adriaenssens E.M."/>
            <person name="Foster-Nyarko E."/>
            <person name="Jarju S."/>
            <person name="Secka A."/>
            <person name="Antonio M."/>
            <person name="Oren A."/>
            <person name="Chaudhuri R.R."/>
            <person name="La Ragione R."/>
            <person name="Hildebrand F."/>
            <person name="Pallen M.J."/>
        </authorList>
    </citation>
    <scope>NUCLEOTIDE SEQUENCE</scope>
    <source>
        <strain evidence="2">ChiSjej1B19-8411</strain>
    </source>
</reference>
<gene>
    <name evidence="2" type="ORF">IAA45_03190</name>
</gene>
<dbReference type="Proteomes" id="UP000886817">
    <property type="component" value="Unassembled WGS sequence"/>
</dbReference>
<sequence length="156" mass="17979">MQHVEHAVALAGAEVAGERLAYANSLWSFVNTETGMPVKLREEDTAAYQLEEKLEMAYAPRKVHLPENMKNAPKIQVMHFHVDTNHHVNNGQYVQMAQEYLPEDFVIGQLRAEYKQQAHLGDWIFPQIRLEDDLCIVALEDEKGNPYCVTEFQRQL</sequence>
<organism evidence="2 3">
    <name type="scientific">Candidatus Blautia gallistercoris</name>
    <dbReference type="NCBI Taxonomy" id="2838490"/>
    <lineage>
        <taxon>Bacteria</taxon>
        <taxon>Bacillati</taxon>
        <taxon>Bacillota</taxon>
        <taxon>Clostridia</taxon>
        <taxon>Lachnospirales</taxon>
        <taxon>Lachnospiraceae</taxon>
        <taxon>Blautia</taxon>
    </lineage>
</organism>
<dbReference type="Gene3D" id="3.10.129.10">
    <property type="entry name" value="Hotdog Thioesterase"/>
    <property type="match status" value="1"/>
</dbReference>
<comment type="caution">
    <text evidence="2">The sequence shown here is derived from an EMBL/GenBank/DDBJ whole genome shotgun (WGS) entry which is preliminary data.</text>
</comment>
<dbReference type="Pfam" id="PF20791">
    <property type="entry name" value="Acyl-ACP_TE_C"/>
    <property type="match status" value="1"/>
</dbReference>
<protein>
    <recommendedName>
        <fullName evidence="1">Acyl-ACP thioesterase-like C-terminal domain-containing protein</fullName>
    </recommendedName>
</protein>
<dbReference type="InterPro" id="IPR029069">
    <property type="entry name" value="HotDog_dom_sf"/>
</dbReference>